<evidence type="ECO:0000313" key="3">
    <source>
        <dbReference type="Proteomes" id="UP000253772"/>
    </source>
</evidence>
<dbReference type="Proteomes" id="UP000253772">
    <property type="component" value="Chromosome c1"/>
</dbReference>
<accession>A0A482INZ8</accession>
<sequence length="304" mass="32879">MLALTRILRMAITATAVPLMLTLGLVPAAHAQKSFATPEAAMNAFGDAVTTSNDTAIDAIFGNQARRLIPPLGAEIRYKFLSAWSQSHSIQKQDDNTARIAVGNDGWTMPIPLVRRNGQWQFDTQAGLTEIRLRRIGRNELSTIQTMLAVYDAQREYASTDHSGDGMLVYAAHLVSSPGKRDGLYWPTSAGEPESPLGSAFLRAVGRNASAEGYNGYRFKLLTSQGPAAPGGQYNYLVNGRLFGGFAVLAWPVKYGETGIKSFIVNHEGQVYERDLGKNTSARADGIQSFDPVPGWSKVSATAP</sequence>
<dbReference type="Pfam" id="PF11453">
    <property type="entry name" value="DUF2950"/>
    <property type="match status" value="1"/>
</dbReference>
<evidence type="ECO:0000256" key="1">
    <source>
        <dbReference type="SAM" id="SignalP"/>
    </source>
</evidence>
<dbReference type="OrthoDB" id="108782at2"/>
<keyword evidence="1" id="KW-0732">Signal</keyword>
<dbReference type="AlphaFoldDB" id="A0A482INZ8"/>
<feature type="chain" id="PRO_5019782070" evidence="1">
    <location>
        <begin position="32"/>
        <end position="304"/>
    </location>
</feature>
<protein>
    <submittedName>
        <fullName evidence="2">DUF2950 domain-containing protein</fullName>
    </submittedName>
</protein>
<dbReference type="InterPro" id="IPR021556">
    <property type="entry name" value="DUF2950"/>
</dbReference>
<name>A0A482INZ8_9BURK</name>
<organism evidence="2 3">
    <name type="scientific">Cupriavidus metallidurans</name>
    <dbReference type="NCBI Taxonomy" id="119219"/>
    <lineage>
        <taxon>Bacteria</taxon>
        <taxon>Pseudomonadati</taxon>
        <taxon>Pseudomonadota</taxon>
        <taxon>Betaproteobacteria</taxon>
        <taxon>Burkholderiales</taxon>
        <taxon>Burkholderiaceae</taxon>
        <taxon>Cupriavidus</taxon>
    </lineage>
</organism>
<evidence type="ECO:0000313" key="2">
    <source>
        <dbReference type="EMBL" id="QBP09666.1"/>
    </source>
</evidence>
<feature type="signal peptide" evidence="1">
    <location>
        <begin position="1"/>
        <end position="31"/>
    </location>
</feature>
<dbReference type="RefSeq" id="WP_024569729.1">
    <property type="nucleotide sequence ID" value="NZ_CP037900.1"/>
</dbReference>
<reference evidence="2 3" key="1">
    <citation type="submission" date="2019-03" db="EMBL/GenBank/DDBJ databases">
        <title>Comparative insights into the high quality Complete genome sequence of highly metal resistant Cupriavidus metallidurans strain BS1 isolated from a gold-copper mine.</title>
        <authorList>
            <person name="Mazhar H.S."/>
            <person name="Rensing C."/>
        </authorList>
    </citation>
    <scope>NUCLEOTIDE SEQUENCE [LARGE SCALE GENOMIC DNA]</scope>
    <source>
        <strain evidence="2 3">BS1</strain>
    </source>
</reference>
<gene>
    <name evidence="2" type="ORF">DDF84_007790</name>
</gene>
<dbReference type="EMBL" id="CP037900">
    <property type="protein sequence ID" value="QBP09666.1"/>
    <property type="molecule type" value="Genomic_DNA"/>
</dbReference>
<proteinExistence type="predicted"/>